<proteinExistence type="evidence at transcript level"/>
<name>D3PFN7_LEPSM</name>
<evidence type="ECO:0000313" key="1">
    <source>
        <dbReference type="EMBL" id="ADD24083.1"/>
    </source>
</evidence>
<dbReference type="GO" id="GO:0008418">
    <property type="term" value="F:protein-N-terminal asparagine amidohydrolase activity"/>
    <property type="evidence" value="ECO:0007669"/>
    <property type="project" value="InterPro"/>
</dbReference>
<reference evidence="1" key="1">
    <citation type="submission" date="2010-03" db="EMBL/GenBank/DDBJ databases">
        <title>Lepeophtheirus salmonis ESTs and full-length cDNAs.</title>
        <authorList>
            <person name="Yasuike M."/>
            <person name="von Schalburg K."/>
            <person name="Cooper G."/>
            <person name="Leong J."/>
            <person name="Jones S.R.M."/>
            <person name="Koop B.F."/>
        </authorList>
    </citation>
    <scope>NUCLEOTIDE SEQUENCE</scope>
    <source>
        <tissue evidence="1">Whole</tissue>
    </source>
</reference>
<organism evidence="1">
    <name type="scientific">Lepeophtheirus salmonis</name>
    <name type="common">Salmon louse</name>
    <name type="synonym">Caligus salmonis</name>
    <dbReference type="NCBI Taxonomy" id="72036"/>
    <lineage>
        <taxon>Eukaryota</taxon>
        <taxon>Metazoa</taxon>
        <taxon>Ecdysozoa</taxon>
        <taxon>Arthropoda</taxon>
        <taxon>Crustacea</taxon>
        <taxon>Multicrustacea</taxon>
        <taxon>Hexanauplia</taxon>
        <taxon>Copepoda</taxon>
        <taxon>Siphonostomatoida</taxon>
        <taxon>Caligidae</taxon>
        <taxon>Lepeophtheirus</taxon>
    </lineage>
</organism>
<dbReference type="Pfam" id="PF14736">
    <property type="entry name" value="N_Asn_amidohyd"/>
    <property type="match status" value="1"/>
</dbReference>
<gene>
    <name evidence="1" type="primary">NTAN1</name>
</gene>
<dbReference type="GO" id="GO:0005634">
    <property type="term" value="C:nucleus"/>
    <property type="evidence" value="ECO:0007669"/>
    <property type="project" value="TreeGrafter"/>
</dbReference>
<dbReference type="EMBL" id="BT120443">
    <property type="protein sequence ID" value="ADD24083.1"/>
    <property type="molecule type" value="mRNA"/>
</dbReference>
<dbReference type="GO" id="GO:0006511">
    <property type="term" value="P:ubiquitin-dependent protein catabolic process"/>
    <property type="evidence" value="ECO:0007669"/>
    <property type="project" value="TreeGrafter"/>
</dbReference>
<dbReference type="InterPro" id="IPR026750">
    <property type="entry name" value="NTAN1"/>
</dbReference>
<dbReference type="PANTHER" id="PTHR12498">
    <property type="entry name" value="N-TERMINAL ASPARAGINE AMIDOHYDROLASE"/>
    <property type="match status" value="1"/>
</dbReference>
<dbReference type="PANTHER" id="PTHR12498:SF0">
    <property type="entry name" value="PROTEIN N-TERMINAL ASPARAGINE AMIDOHYDROLASE"/>
    <property type="match status" value="1"/>
</dbReference>
<dbReference type="AlphaFoldDB" id="D3PFN7"/>
<dbReference type="OrthoDB" id="539995at2759"/>
<accession>D3PFN7</accession>
<keyword evidence="1" id="KW-0378">Hydrolase</keyword>
<protein>
    <submittedName>
        <fullName evidence="1">Protein N-terminal asparagine amidohydrolase</fullName>
    </submittedName>
</protein>
<sequence>MVLLVNGTLIGSVTDPEDLLRSYSRFRDHVQDFLSQKEHKVVECDGCIFVSQNEFAVTRNSTYEKHKIRYLGSDYATTCVIFVVFSDEKIGLAHLDSGDTSALRSLINKIGSSSLTIDIVGGFLDTRDTSKQILCTILNGLIQFPESFHLRTPCFGEFNTLIKKGIPWPKVYGVAIDIQSREIFPANFIFAGPARALRHVRLSFSKGKKGGIVDIFDDEEGLLRLDPFHYEPLSDYYIKNLLSMPPQYLIKHISTSPEVEKDNFLLNFIECIQFMKRHPDSKAVFPNGKPCCFKYDTSSRSWKKKEEDTERK</sequence>